<proteinExistence type="predicted"/>
<organism evidence="3 4">
    <name type="scientific">Leptospira fletcheri</name>
    <dbReference type="NCBI Taxonomy" id="2484981"/>
    <lineage>
        <taxon>Bacteria</taxon>
        <taxon>Pseudomonadati</taxon>
        <taxon>Spirochaetota</taxon>
        <taxon>Spirochaetia</taxon>
        <taxon>Leptospirales</taxon>
        <taxon>Leptospiraceae</taxon>
        <taxon>Leptospira</taxon>
    </lineage>
</organism>
<dbReference type="RefSeq" id="WP_135768799.1">
    <property type="nucleotide sequence ID" value="NZ_RQET01000010.1"/>
</dbReference>
<evidence type="ECO:0000259" key="2">
    <source>
        <dbReference type="Pfam" id="PF13372"/>
    </source>
</evidence>
<feature type="domain" description="Alginate export" evidence="2">
    <location>
        <begin position="115"/>
        <end position="624"/>
    </location>
</feature>
<evidence type="ECO:0000256" key="1">
    <source>
        <dbReference type="SAM" id="Phobius"/>
    </source>
</evidence>
<name>A0A4R9GAJ5_9LEPT</name>
<reference evidence="3" key="1">
    <citation type="journal article" date="2019" name="PLoS Negl. Trop. Dis.">
        <title>Revisiting the worldwide diversity of Leptospira species in the environment.</title>
        <authorList>
            <person name="Vincent A.T."/>
            <person name="Schiettekatte O."/>
            <person name="Bourhy P."/>
            <person name="Veyrier F.J."/>
            <person name="Picardeau M."/>
        </authorList>
    </citation>
    <scope>NUCLEOTIDE SEQUENCE [LARGE SCALE GENOMIC DNA]</scope>
    <source>
        <strain evidence="3">SSW15</strain>
    </source>
</reference>
<dbReference type="Pfam" id="PF13372">
    <property type="entry name" value="Alginate_exp"/>
    <property type="match status" value="1"/>
</dbReference>
<evidence type="ECO:0000313" key="4">
    <source>
        <dbReference type="Proteomes" id="UP000298458"/>
    </source>
</evidence>
<dbReference type="AlphaFoldDB" id="A0A4R9GAJ5"/>
<accession>A0A4R9GAJ5</accession>
<feature type="transmembrane region" description="Helical" evidence="1">
    <location>
        <begin position="12"/>
        <end position="36"/>
    </location>
</feature>
<keyword evidence="1" id="KW-0812">Transmembrane</keyword>
<keyword evidence="4" id="KW-1185">Reference proteome</keyword>
<gene>
    <name evidence="3" type="ORF">EHO60_13780</name>
</gene>
<dbReference type="InterPro" id="IPR025388">
    <property type="entry name" value="Alginate_export_dom"/>
</dbReference>
<dbReference type="Gene3D" id="2.40.160.100">
    <property type="match status" value="1"/>
</dbReference>
<dbReference type="Proteomes" id="UP000298458">
    <property type="component" value="Unassembled WGS sequence"/>
</dbReference>
<evidence type="ECO:0000313" key="3">
    <source>
        <dbReference type="EMBL" id="TGK08653.1"/>
    </source>
</evidence>
<sequence length="668" mass="72691">MNIPNLEKDRTVRSSVSVLIHVSALVLFGLPTIAIFGQDKPTEVAQPQIQVQPQPTATTPTTAAPAAAGANAEDENYVSPLKTKGLTSEFNRAVLIDPEISKKFSTNKKGWLNDWIRVGAYVRPRYEDRENLGFDRANKGNVSRIMQTTQLFFILDPSPYFTMKVNIQDARVWGGETPASVGDVRANTFASTGNFVVPGQASINPAGATSIREAWFMIKKLPLDAKVQIGRQIPVYGDQRLIGGANWTINGLSFDGARIMFDRDSFNIHFFGYKLVSNASGPNNVLSASSPITYTDPTTGKTVTTTGNPDQYLAGTYNTVKAKDWFLVDLYSFGVLTHKTPISPAGTLTTPSAAGADLTPNAWNKQQNNLITSGFRISNRTVSNYQSIPVWGGWDWTVEAAWQSGATGARVDNLVAGQDVTLPLTVNGVTYNGSVAGTKNQKYAGEFFVLQTGYTFFERLRLGVQYQYASGDHNRTDATNSTFQTIANPRFGIIPYFNNVAGLSENIGVKNLISKSVHMSYKSEHYGTFFVSYYSNDKAQVQDAWYAINGTANTGASTEANNGVTNSSGQTVYTLGKLGKNIYNEFDLAWNYVISEYTSVWLGAGFLSAGSAVKNQKNALYTYTVGNDGSVTLTPTAVLNHMTTPTVYGPAGAASQAKMFYVQFNALF</sequence>
<protein>
    <submittedName>
        <fullName evidence="3">Alginate export</fullName>
    </submittedName>
</protein>
<keyword evidence="1" id="KW-1133">Transmembrane helix</keyword>
<dbReference type="EMBL" id="RQET01000010">
    <property type="protein sequence ID" value="TGK08653.1"/>
    <property type="molecule type" value="Genomic_DNA"/>
</dbReference>
<keyword evidence="1" id="KW-0472">Membrane</keyword>
<comment type="caution">
    <text evidence="3">The sequence shown here is derived from an EMBL/GenBank/DDBJ whole genome shotgun (WGS) entry which is preliminary data.</text>
</comment>
<dbReference type="OrthoDB" id="340926at2"/>
<dbReference type="InterPro" id="IPR053728">
    <property type="entry name" value="Alginate_Permeability_Chnl"/>
</dbReference>